<keyword evidence="2" id="KW-1185">Reference proteome</keyword>
<evidence type="ECO:0000313" key="1">
    <source>
        <dbReference type="EMBL" id="GEQ05065.1"/>
    </source>
</evidence>
<dbReference type="EMBL" id="BKAX01000003">
    <property type="protein sequence ID" value="GEQ05065.1"/>
    <property type="molecule type" value="Genomic_DNA"/>
</dbReference>
<reference evidence="1 2" key="1">
    <citation type="submission" date="2019-07" db="EMBL/GenBank/DDBJ databases">
        <title>Whole genome shotgun sequence of Staphylococcus gallinarum NBRC 109767.</title>
        <authorList>
            <person name="Hosoyama A."/>
            <person name="Uohara A."/>
            <person name="Ohji S."/>
            <person name="Ichikawa N."/>
        </authorList>
    </citation>
    <scope>NUCLEOTIDE SEQUENCE [LARGE SCALE GENOMIC DNA]</scope>
    <source>
        <strain evidence="1 2">NBRC 109767</strain>
    </source>
</reference>
<dbReference type="PROSITE" id="PS51257">
    <property type="entry name" value="PROKAR_LIPOPROTEIN"/>
    <property type="match status" value="1"/>
</dbReference>
<dbReference type="Proteomes" id="UP000321057">
    <property type="component" value="Unassembled WGS sequence"/>
</dbReference>
<evidence type="ECO:0000313" key="2">
    <source>
        <dbReference type="Proteomes" id="UP000321057"/>
    </source>
</evidence>
<name>A0ABQ0Y0Y7_STAGA</name>
<comment type="caution">
    <text evidence="1">The sequence shown here is derived from an EMBL/GenBank/DDBJ whole genome shotgun (WGS) entry which is preliminary data.</text>
</comment>
<proteinExistence type="predicted"/>
<accession>A0ABQ0Y0Y7</accession>
<dbReference type="RefSeq" id="WP_042738745.1">
    <property type="nucleotide sequence ID" value="NZ_BKAX01000003.1"/>
</dbReference>
<gene>
    <name evidence="1" type="ORF">SGA02_08930</name>
</gene>
<protein>
    <recommendedName>
        <fullName evidence="3">Lipoprotein</fullName>
    </recommendedName>
</protein>
<organism evidence="1 2">
    <name type="scientific">Staphylococcus gallinarum</name>
    <dbReference type="NCBI Taxonomy" id="1293"/>
    <lineage>
        <taxon>Bacteria</taxon>
        <taxon>Bacillati</taxon>
        <taxon>Bacillota</taxon>
        <taxon>Bacilli</taxon>
        <taxon>Bacillales</taxon>
        <taxon>Staphylococcaceae</taxon>
        <taxon>Staphylococcus</taxon>
    </lineage>
</organism>
<evidence type="ECO:0008006" key="3">
    <source>
        <dbReference type="Google" id="ProtNLM"/>
    </source>
</evidence>
<sequence>MKKVVGILLMFTIVLAGCGFSSKKEGKPLALSKLGTGEHILYISHQSSKEINKDNEITQIIQVKDGKMKGYNLEESTTNLKELSKKDDKEVVKWAAKQDKHNFDKEYSSREDTLKSLISYEKKGSSDYKKYNEELKDLRTIKYVKPKFHKFNIETTLKNGKHQETMIDLPSLVSVSINDMKEYKEDLENMGMLNVNRKLSTKKIGNSRFSGVQEHYGKHERDNTNVIIKLDKDQSKVSFY</sequence>